<feature type="non-terminal residue" evidence="1">
    <location>
        <position position="1"/>
    </location>
</feature>
<sequence>NGQKLNHRQLHLNLRKNFFTVRVTEHWNRLPRDIVESPSLEIFKTRLDVILGNML</sequence>
<dbReference type="AlphaFoldDB" id="A0A093I525"/>
<keyword evidence="2" id="KW-1185">Reference proteome</keyword>
<dbReference type="EMBL" id="KL206924">
    <property type="protein sequence ID" value="KFV86935.1"/>
    <property type="molecule type" value="Genomic_DNA"/>
</dbReference>
<feature type="non-terminal residue" evidence="1">
    <location>
        <position position="55"/>
    </location>
</feature>
<evidence type="ECO:0000313" key="1">
    <source>
        <dbReference type="EMBL" id="KFV86935.1"/>
    </source>
</evidence>
<reference evidence="1 2" key="1">
    <citation type="submission" date="2014-04" db="EMBL/GenBank/DDBJ databases">
        <title>Genome evolution of avian class.</title>
        <authorList>
            <person name="Zhang G."/>
            <person name="Li C."/>
        </authorList>
    </citation>
    <scope>NUCLEOTIDE SEQUENCE [LARGE SCALE GENOMIC DNA]</scope>
    <source>
        <strain evidence="1">BGI_N308</strain>
    </source>
</reference>
<proteinExistence type="predicted"/>
<organism evidence="1 2">
    <name type="scientific">Struthio camelus australis</name>
    <dbReference type="NCBI Taxonomy" id="441894"/>
    <lineage>
        <taxon>Eukaryota</taxon>
        <taxon>Metazoa</taxon>
        <taxon>Chordata</taxon>
        <taxon>Craniata</taxon>
        <taxon>Vertebrata</taxon>
        <taxon>Euteleostomi</taxon>
        <taxon>Archelosauria</taxon>
        <taxon>Archosauria</taxon>
        <taxon>Dinosauria</taxon>
        <taxon>Saurischia</taxon>
        <taxon>Theropoda</taxon>
        <taxon>Coelurosauria</taxon>
        <taxon>Aves</taxon>
        <taxon>Palaeognathae</taxon>
        <taxon>Struthioniformes</taxon>
        <taxon>Struthionidae</taxon>
        <taxon>Struthio</taxon>
    </lineage>
</organism>
<evidence type="ECO:0008006" key="3">
    <source>
        <dbReference type="Google" id="ProtNLM"/>
    </source>
</evidence>
<evidence type="ECO:0000313" key="2">
    <source>
        <dbReference type="Proteomes" id="UP000053584"/>
    </source>
</evidence>
<protein>
    <recommendedName>
        <fullName evidence="3">Nidogen G2 beta-barrel domain-containing protein</fullName>
    </recommendedName>
</protein>
<name>A0A093I525_STRCA</name>
<accession>A0A093I525</accession>
<gene>
    <name evidence="1" type="ORF">N308_08779</name>
</gene>
<dbReference type="Proteomes" id="UP000053584">
    <property type="component" value="Unassembled WGS sequence"/>
</dbReference>